<dbReference type="EMBL" id="FNJW01000008">
    <property type="protein sequence ID" value="SDQ26073.1"/>
    <property type="molecule type" value="Genomic_DNA"/>
</dbReference>
<feature type="region of interest" description="Disordered" evidence="4">
    <location>
        <begin position="32"/>
        <end position="51"/>
    </location>
</feature>
<dbReference type="GO" id="GO:0030001">
    <property type="term" value="P:metal ion transport"/>
    <property type="evidence" value="ECO:0007669"/>
    <property type="project" value="InterPro"/>
</dbReference>
<dbReference type="InterPro" id="IPR050492">
    <property type="entry name" value="Bact_metal-bind_prot9"/>
</dbReference>
<keyword evidence="2" id="KW-0813">Transport</keyword>
<evidence type="ECO:0000256" key="2">
    <source>
        <dbReference type="ARBA" id="ARBA00022448"/>
    </source>
</evidence>
<evidence type="ECO:0000256" key="4">
    <source>
        <dbReference type="SAM" id="MobiDB-lite"/>
    </source>
</evidence>
<dbReference type="Gene3D" id="3.40.50.1980">
    <property type="entry name" value="Nitrogenase molybdenum iron protein domain"/>
    <property type="match status" value="2"/>
</dbReference>
<evidence type="ECO:0000313" key="6">
    <source>
        <dbReference type="Proteomes" id="UP000199481"/>
    </source>
</evidence>
<feature type="compositionally biased region" description="Basic and acidic residues" evidence="4">
    <location>
        <begin position="32"/>
        <end position="47"/>
    </location>
</feature>
<proteinExistence type="inferred from homology"/>
<comment type="similarity">
    <text evidence="1">Belongs to the bacterial solute-binding protein 9 family.</text>
</comment>
<organism evidence="5 6">
    <name type="scientific">Carnobacterium viridans</name>
    <dbReference type="NCBI Taxonomy" id="174587"/>
    <lineage>
        <taxon>Bacteria</taxon>
        <taxon>Bacillati</taxon>
        <taxon>Bacillota</taxon>
        <taxon>Bacilli</taxon>
        <taxon>Lactobacillales</taxon>
        <taxon>Carnobacteriaceae</taxon>
        <taxon>Carnobacterium</taxon>
    </lineage>
</organism>
<keyword evidence="6" id="KW-1185">Reference proteome</keyword>
<dbReference type="RefSeq" id="WP_267462112.1">
    <property type="nucleotide sequence ID" value="NZ_CP084916.1"/>
</dbReference>
<dbReference type="Proteomes" id="UP000199481">
    <property type="component" value="Unassembled WGS sequence"/>
</dbReference>
<dbReference type="PANTHER" id="PTHR42953:SF3">
    <property type="entry name" value="HIGH-AFFINITY ZINC UPTAKE SYSTEM PROTEIN ZNUA"/>
    <property type="match status" value="1"/>
</dbReference>
<keyword evidence="3" id="KW-0732">Signal</keyword>
<protein>
    <submittedName>
        <fullName evidence="5">Zinc transport system substrate-binding protein</fullName>
    </submittedName>
</protein>
<gene>
    <name evidence="5" type="ORF">SAMN04487752_1484</name>
</gene>
<dbReference type="InterPro" id="IPR006127">
    <property type="entry name" value="ZnuA-like"/>
</dbReference>
<dbReference type="GO" id="GO:0046872">
    <property type="term" value="F:metal ion binding"/>
    <property type="evidence" value="ECO:0007669"/>
    <property type="project" value="InterPro"/>
</dbReference>
<dbReference type="PANTHER" id="PTHR42953">
    <property type="entry name" value="HIGH-AFFINITY ZINC UPTAKE SYSTEM PROTEIN ZNUA-RELATED"/>
    <property type="match status" value="1"/>
</dbReference>
<dbReference type="AlphaFoldDB" id="A0A1H0ZF74"/>
<evidence type="ECO:0000256" key="3">
    <source>
        <dbReference type="ARBA" id="ARBA00022729"/>
    </source>
</evidence>
<sequence length="321" mass="35849">MEPWVGSLMSSLDSEDLIAVRTADADNFISTETHEHEHTDSSDHSDESLEVDGDLPTTVEVNGLAGHYHTGDIVQLVSNSTEMKDSTKLQWYIREANADWKAISDQTQETFEYETTGESFDVKVVFSDKSGTAYAESAPVEIVIDDHEGSDPHIWLDPVLAQDQVTVIKEALIQADPEGKVVYEENAEKFILELQKLDQEYKSALSSATNRVFVVQHQAFGYIAQRYNLEQIAVGGISTEVEPSPSRIAEISKLVKEYDVPVIYYQQGADSSIAQTVGQETDTDIEVLYDLESVSQEMQDEGMDYLSLMRKNLEALQLSIH</sequence>
<dbReference type="SUPFAM" id="SSF53807">
    <property type="entry name" value="Helical backbone' metal receptor"/>
    <property type="match status" value="1"/>
</dbReference>
<evidence type="ECO:0000256" key="1">
    <source>
        <dbReference type="ARBA" id="ARBA00011028"/>
    </source>
</evidence>
<evidence type="ECO:0000313" key="5">
    <source>
        <dbReference type="EMBL" id="SDQ26073.1"/>
    </source>
</evidence>
<accession>A0A1H0ZF74</accession>
<dbReference type="Pfam" id="PF01297">
    <property type="entry name" value="ZnuA"/>
    <property type="match status" value="1"/>
</dbReference>
<name>A0A1H0ZF74_9LACT</name>
<reference evidence="6" key="1">
    <citation type="submission" date="2016-10" db="EMBL/GenBank/DDBJ databases">
        <authorList>
            <person name="Varghese N."/>
            <person name="Submissions S."/>
        </authorList>
    </citation>
    <scope>NUCLEOTIDE SEQUENCE [LARGE SCALE GENOMIC DNA]</scope>
    <source>
        <strain evidence="6">MPL-11</strain>
    </source>
</reference>